<dbReference type="EMBL" id="UOFN01000056">
    <property type="protein sequence ID" value="VAW76252.1"/>
    <property type="molecule type" value="Genomic_DNA"/>
</dbReference>
<keyword evidence="1" id="KW-0677">Repeat</keyword>
<dbReference type="PANTHER" id="PTHR44858">
    <property type="entry name" value="TETRATRICOPEPTIDE REPEAT PROTEIN 6"/>
    <property type="match status" value="1"/>
</dbReference>
<dbReference type="AlphaFoldDB" id="A0A3B0YLW3"/>
<sequence length="345" mass="38306">MSLINQMLRDLDARRGPASTTETAALQGLGLTDGRSDSQHLLLQRTGWAIGLILAGILIQQGYQIWEKRQPAQQSVLVPAKILAEPILQPIAPNPVSVVVETPERQEKKHVAPPPSAITQPRIVEGVTPTIENPPVPAVVINKPARIIKKPLSLAQQAQRRYNQAQGLLTNGKFRAAAKDLRTALELNPELGEARLQLATLYLRLDRPDRAEQLLETGYRMNPANTTIATAYIRLLADQGSYQRALELMQARLQQNFVPADTYALAAALYFRIDEFELSASQYRQALAQNPDQAVWRMGLGVSLEHNNETEKALEAYRNLNIAVLNSASKTFVRERIYALSGRTE</sequence>
<gene>
    <name evidence="3" type="ORF">MNBD_GAMMA15-1607</name>
</gene>
<accession>A0A3B0YLW3</accession>
<dbReference type="SUPFAM" id="SSF48452">
    <property type="entry name" value="TPR-like"/>
    <property type="match status" value="1"/>
</dbReference>
<dbReference type="SMART" id="SM00028">
    <property type="entry name" value="TPR"/>
    <property type="match status" value="3"/>
</dbReference>
<evidence type="ECO:0000256" key="1">
    <source>
        <dbReference type="ARBA" id="ARBA00022737"/>
    </source>
</evidence>
<dbReference type="InterPro" id="IPR050498">
    <property type="entry name" value="Ycf3"/>
</dbReference>
<dbReference type="InterPro" id="IPR019734">
    <property type="entry name" value="TPR_rpt"/>
</dbReference>
<protein>
    <submittedName>
        <fullName evidence="3">Uncharacterized protein</fullName>
    </submittedName>
</protein>
<proteinExistence type="predicted"/>
<dbReference type="InterPro" id="IPR011990">
    <property type="entry name" value="TPR-like_helical_dom_sf"/>
</dbReference>
<keyword evidence="2" id="KW-0802">TPR repeat</keyword>
<dbReference type="Pfam" id="PF14559">
    <property type="entry name" value="TPR_19"/>
    <property type="match status" value="1"/>
</dbReference>
<dbReference type="PANTHER" id="PTHR44858:SF1">
    <property type="entry name" value="UDP-N-ACETYLGLUCOSAMINE--PEPTIDE N-ACETYLGLUCOSAMINYLTRANSFERASE SPINDLY-RELATED"/>
    <property type="match status" value="1"/>
</dbReference>
<organism evidence="3">
    <name type="scientific">hydrothermal vent metagenome</name>
    <dbReference type="NCBI Taxonomy" id="652676"/>
    <lineage>
        <taxon>unclassified sequences</taxon>
        <taxon>metagenomes</taxon>
        <taxon>ecological metagenomes</taxon>
    </lineage>
</organism>
<evidence type="ECO:0000313" key="3">
    <source>
        <dbReference type="EMBL" id="VAW76252.1"/>
    </source>
</evidence>
<dbReference type="PROSITE" id="PS50005">
    <property type="entry name" value="TPR"/>
    <property type="match status" value="2"/>
</dbReference>
<dbReference type="Pfam" id="PF13432">
    <property type="entry name" value="TPR_16"/>
    <property type="match status" value="1"/>
</dbReference>
<dbReference type="Gene3D" id="1.25.40.10">
    <property type="entry name" value="Tetratricopeptide repeat domain"/>
    <property type="match status" value="1"/>
</dbReference>
<name>A0A3B0YLW3_9ZZZZ</name>
<reference evidence="3" key="1">
    <citation type="submission" date="2018-06" db="EMBL/GenBank/DDBJ databases">
        <authorList>
            <person name="Zhirakovskaya E."/>
        </authorList>
    </citation>
    <scope>NUCLEOTIDE SEQUENCE</scope>
</reference>
<evidence type="ECO:0000256" key="2">
    <source>
        <dbReference type="ARBA" id="ARBA00022803"/>
    </source>
</evidence>